<evidence type="ECO:0000313" key="1">
    <source>
        <dbReference type="EMBL" id="KAF0890252.1"/>
    </source>
</evidence>
<sequence length="111" mass="12123">MDHITGRLSAVDGLYYSTSFLCSMPPPSAPDRKAALLTLLSRVAPLFLKCYGGGLSHDELAAFDALTADYKVGWHLHRLRAALVGGSPPPPAKQIKRRLIRASVWVVALRR</sequence>
<accession>A0A6G1BQY7</accession>
<dbReference type="InterPro" id="IPR018613">
    <property type="entry name" value="Ccdc97-like"/>
</dbReference>
<organism evidence="1 2">
    <name type="scientific">Oryza meyeriana var. granulata</name>
    <dbReference type="NCBI Taxonomy" id="110450"/>
    <lineage>
        <taxon>Eukaryota</taxon>
        <taxon>Viridiplantae</taxon>
        <taxon>Streptophyta</taxon>
        <taxon>Embryophyta</taxon>
        <taxon>Tracheophyta</taxon>
        <taxon>Spermatophyta</taxon>
        <taxon>Magnoliopsida</taxon>
        <taxon>Liliopsida</taxon>
        <taxon>Poales</taxon>
        <taxon>Poaceae</taxon>
        <taxon>BOP clade</taxon>
        <taxon>Oryzoideae</taxon>
        <taxon>Oryzeae</taxon>
        <taxon>Oryzinae</taxon>
        <taxon>Oryza</taxon>
        <taxon>Oryza meyeriana</taxon>
    </lineage>
</organism>
<dbReference type="Proteomes" id="UP000479710">
    <property type="component" value="Unassembled WGS sequence"/>
</dbReference>
<reference evidence="1 2" key="1">
    <citation type="submission" date="2019-11" db="EMBL/GenBank/DDBJ databases">
        <title>Whole genome sequence of Oryza granulata.</title>
        <authorList>
            <person name="Li W."/>
        </authorList>
    </citation>
    <scope>NUCLEOTIDE SEQUENCE [LARGE SCALE GENOMIC DNA]</scope>
    <source>
        <strain evidence="2">cv. Menghai</strain>
        <tissue evidence="1">Leaf</tissue>
    </source>
</reference>
<keyword evidence="2" id="KW-1185">Reference proteome</keyword>
<gene>
    <name evidence="1" type="ORF">E2562_002669</name>
</gene>
<name>A0A6G1BQY7_9ORYZ</name>
<dbReference type="AlphaFoldDB" id="A0A6G1BQY7"/>
<comment type="caution">
    <text evidence="1">The sequence shown here is derived from an EMBL/GenBank/DDBJ whole genome shotgun (WGS) entry which is preliminary data.</text>
</comment>
<dbReference type="PANTHER" id="PTHR31840">
    <property type="entry name" value="COILED-COIL DOMAIN-CONTAINING PROTEIN 97"/>
    <property type="match status" value="1"/>
</dbReference>
<dbReference type="OrthoDB" id="333176at2759"/>
<protein>
    <submittedName>
        <fullName evidence="1">Uncharacterized protein</fullName>
    </submittedName>
</protein>
<dbReference type="PANTHER" id="PTHR31840:SF1">
    <property type="entry name" value="COILED-COIL DOMAIN-CONTAINING PROTEIN 97"/>
    <property type="match status" value="1"/>
</dbReference>
<evidence type="ECO:0000313" key="2">
    <source>
        <dbReference type="Proteomes" id="UP000479710"/>
    </source>
</evidence>
<dbReference type="EMBL" id="SPHZ02000011">
    <property type="protein sequence ID" value="KAF0890252.1"/>
    <property type="molecule type" value="Genomic_DNA"/>
</dbReference>
<proteinExistence type="predicted"/>